<dbReference type="KEGG" id="mpar:F7D14_20340"/>
<dbReference type="AlphaFoldDB" id="A0A6B8MB55"/>
<name>A0A6B8MB55_9HYPH</name>
<protein>
    <submittedName>
        <fullName evidence="1">Uncharacterized protein</fullName>
    </submittedName>
</protein>
<geneLocation type="plasmid" evidence="1">
    <name>unnamed1</name>
</geneLocation>
<dbReference type="Proteomes" id="UP000422569">
    <property type="component" value="Plasmid unnamed1"/>
</dbReference>
<keyword evidence="1" id="KW-0614">Plasmid</keyword>
<gene>
    <name evidence="1" type="ORF">F7D14_20340</name>
</gene>
<organism evidence="1 2">
    <name type="scientific">Methylocystis parvus</name>
    <dbReference type="NCBI Taxonomy" id="134"/>
    <lineage>
        <taxon>Bacteria</taxon>
        <taxon>Pseudomonadati</taxon>
        <taxon>Pseudomonadota</taxon>
        <taxon>Alphaproteobacteria</taxon>
        <taxon>Hyphomicrobiales</taxon>
        <taxon>Methylocystaceae</taxon>
        <taxon>Methylocystis</taxon>
    </lineage>
</organism>
<sequence>MTSNFEQAELLTALWKLGADTARLPTSHGILDRALKECLNELPPDLAKNLSFGVTGVGLRCYELPAILLAAQEALITSEPNPTYFSSLVTLDDDTARQIVVGFGLSTQKATEIGKRLKQTVDQIRAQTATISDQLSAA</sequence>
<accession>A0A6B8MB55</accession>
<evidence type="ECO:0000313" key="2">
    <source>
        <dbReference type="Proteomes" id="UP000422569"/>
    </source>
</evidence>
<keyword evidence="2" id="KW-1185">Reference proteome</keyword>
<reference evidence="1 2" key="1">
    <citation type="submission" date="2019-09" db="EMBL/GenBank/DDBJ databases">
        <title>Isolation and complete genome sequencing of Methylocystis species.</title>
        <authorList>
            <person name="Rumah B.L."/>
            <person name="Stead C.E."/>
            <person name="Stevens B.C."/>
            <person name="Minton N.P."/>
            <person name="Grosse-Honebrink A."/>
            <person name="Zhang Y."/>
        </authorList>
    </citation>
    <scope>NUCLEOTIDE SEQUENCE [LARGE SCALE GENOMIC DNA]</scope>
    <source>
        <strain evidence="1 2">BRCS2</strain>
        <plasmid evidence="1 2">unnamed1</plasmid>
    </source>
</reference>
<proteinExistence type="predicted"/>
<dbReference type="EMBL" id="CP044332">
    <property type="protein sequence ID" value="QGM99941.1"/>
    <property type="molecule type" value="Genomic_DNA"/>
</dbReference>
<dbReference type="GeneID" id="42570857"/>
<evidence type="ECO:0000313" key="1">
    <source>
        <dbReference type="EMBL" id="QGM99941.1"/>
    </source>
</evidence>
<dbReference type="RefSeq" id="WP_016921322.1">
    <property type="nucleotide sequence ID" value="NZ_CP044332.1"/>
</dbReference>